<evidence type="ECO:0000256" key="8">
    <source>
        <dbReference type="SAM" id="MobiDB-lite"/>
    </source>
</evidence>
<sequence length="749" mass="84561">MKKSFLLALLLAIVSIAPVKADEGMWLPMLIKRLNQRDLQKMGLQLTPEEIYSVNNSSLKDAIVSMGGFCTGEIVSPNGLMLTNHHCGFDAIRENSTVEDDILTNGFWAKSYEEEKPNEGLFVSFLVRMEDVTDQILPQLEGIESESERNAKIAELSDAISDQAEEGTHYDANVKSFYVGKEFYLFVYERFTDVRLVGTPPSSIGKYGGDTDNWMWPRQTGDFSVFRVYSGPDGKPAEYSKDNIPMKPKHFLPVSIAGLEDGDFTMTFGYPGSTDRYLTSYGVDQAIAKKNPTIVEIRDAKLAALRGDMKASDAVRLQYAAKYAQIANYWKYFIGQTEQLNQNDVIGTKKRLEAQFQEWADADETRKAKYGNALSMIEEGYKETDNNVISGTYVIEGGLVGADIILFTYRMARQIEAYMAMEAGIDKEETKDNLKIATAEFFEETNIPTDKKLFAVTQDLYAKNVPIDQQPQYMRDLGDKYNGKWDKFADKVYSKSFFTDKNTLTAFIENPNEKKFEKDMMKEVADDLFEIYRGQAQQNAEGRELITKGNRLFQEGLREMEPNKDFYPDANSTMRASFGNIANYKPRDGVTYDFYTTLEGVMDKEDPNNDEFIVPAKLKELYEAKNYGQYAAKDGKLHVNFISTNDITGGNSGSPVINGNGELIGIAFDGNWEAMSGDINFEKSIQRTISVDIRYVLFIIDKMGGAQNLIDEMTLVKTRSVKDMNAKAPLPEAPRERMNEKKEPEPAMN</sequence>
<protein>
    <recommendedName>
        <fullName evidence="7">Dipeptidyl-peptidase</fullName>
        <ecNumber evidence="7">3.4.14.-</ecNumber>
    </recommendedName>
</protein>
<comment type="function">
    <text evidence="7">Catalyzes the removal of dipeptides from the N-terminus of oligopeptides.</text>
</comment>
<feature type="compositionally biased region" description="Basic and acidic residues" evidence="8">
    <location>
        <begin position="733"/>
        <end position="749"/>
    </location>
</feature>
<keyword evidence="5 7" id="KW-0378">Hydrolase</keyword>
<dbReference type="GO" id="GO:0008239">
    <property type="term" value="F:dipeptidyl-peptidase activity"/>
    <property type="evidence" value="ECO:0007669"/>
    <property type="project" value="UniProtKB-UniRule"/>
</dbReference>
<dbReference type="SUPFAM" id="SSF50494">
    <property type="entry name" value="Trypsin-like serine proteases"/>
    <property type="match status" value="1"/>
</dbReference>
<evidence type="ECO:0000256" key="6">
    <source>
        <dbReference type="ARBA" id="ARBA00022825"/>
    </source>
</evidence>
<keyword evidence="3 7" id="KW-0645">Protease</keyword>
<evidence type="ECO:0000256" key="2">
    <source>
        <dbReference type="ARBA" id="ARBA00022438"/>
    </source>
</evidence>
<organism evidence="9 10">
    <name type="scientific">Cryomorpha ignava</name>
    <dbReference type="NCBI Taxonomy" id="101383"/>
    <lineage>
        <taxon>Bacteria</taxon>
        <taxon>Pseudomonadati</taxon>
        <taxon>Bacteroidota</taxon>
        <taxon>Flavobacteriia</taxon>
        <taxon>Flavobacteriales</taxon>
        <taxon>Cryomorphaceae</taxon>
        <taxon>Cryomorpha</taxon>
    </lineage>
</organism>
<dbReference type="FunFam" id="2.40.10.10:FF:000128">
    <property type="entry name" value="S46 family peptidase"/>
    <property type="match status" value="1"/>
</dbReference>
<evidence type="ECO:0000256" key="5">
    <source>
        <dbReference type="ARBA" id="ARBA00022801"/>
    </source>
</evidence>
<comment type="similarity">
    <text evidence="1 7">Belongs to the peptidase S46 family.</text>
</comment>
<dbReference type="EC" id="3.4.14.-" evidence="7"/>
<dbReference type="InterPro" id="IPR009003">
    <property type="entry name" value="Peptidase_S1_PA"/>
</dbReference>
<name>A0A7K3WTH3_9FLAO</name>
<reference evidence="9 10" key="1">
    <citation type="submission" date="2020-02" db="EMBL/GenBank/DDBJ databases">
        <title>Out from the shadows clarifying the taxonomy of the family Cryomorphaceae and related taxa by utilizing the GTDB taxonomic framework.</title>
        <authorList>
            <person name="Bowman J.P."/>
        </authorList>
    </citation>
    <scope>NUCLEOTIDE SEQUENCE [LARGE SCALE GENOMIC DNA]</scope>
    <source>
        <strain evidence="9 10">QSSC 1-22</strain>
    </source>
</reference>
<dbReference type="GO" id="GO:0006508">
    <property type="term" value="P:proteolysis"/>
    <property type="evidence" value="ECO:0007669"/>
    <property type="project" value="UniProtKB-KW"/>
</dbReference>
<evidence type="ECO:0000313" key="10">
    <source>
        <dbReference type="Proteomes" id="UP000486602"/>
    </source>
</evidence>
<feature type="signal peptide" evidence="7">
    <location>
        <begin position="1"/>
        <end position="21"/>
    </location>
</feature>
<evidence type="ECO:0000256" key="4">
    <source>
        <dbReference type="ARBA" id="ARBA00022729"/>
    </source>
</evidence>
<feature type="chain" id="PRO_5029931220" description="Dipeptidyl-peptidase" evidence="7">
    <location>
        <begin position="22"/>
        <end position="749"/>
    </location>
</feature>
<dbReference type="InterPro" id="IPR043504">
    <property type="entry name" value="Peptidase_S1_PA_chymotrypsin"/>
</dbReference>
<dbReference type="PANTHER" id="PTHR38469:SF1">
    <property type="entry name" value="PERIPLASMIC PEPTIDASE SUBFAMILY S1B"/>
    <property type="match status" value="1"/>
</dbReference>
<dbReference type="AlphaFoldDB" id="A0A7K3WTH3"/>
<dbReference type="PANTHER" id="PTHR38469">
    <property type="entry name" value="PERIPLASMIC PEPTIDASE SUBFAMILY S1B"/>
    <property type="match status" value="1"/>
</dbReference>
<dbReference type="InterPro" id="IPR019500">
    <property type="entry name" value="Pep_S46"/>
</dbReference>
<keyword evidence="6 7" id="KW-0720">Serine protease</keyword>
<dbReference type="GO" id="GO:0043171">
    <property type="term" value="P:peptide catabolic process"/>
    <property type="evidence" value="ECO:0007669"/>
    <property type="project" value="UniProtKB-UniRule"/>
</dbReference>
<comment type="caution">
    <text evidence="9">The sequence shown here is derived from an EMBL/GenBank/DDBJ whole genome shotgun (WGS) entry which is preliminary data.</text>
</comment>
<evidence type="ECO:0000256" key="7">
    <source>
        <dbReference type="RuleBase" id="RU366067"/>
    </source>
</evidence>
<dbReference type="GO" id="GO:0070009">
    <property type="term" value="F:serine-type aminopeptidase activity"/>
    <property type="evidence" value="ECO:0007669"/>
    <property type="project" value="UniProtKB-UniRule"/>
</dbReference>
<dbReference type="Gene3D" id="2.40.10.10">
    <property type="entry name" value="Trypsin-like serine proteases"/>
    <property type="match status" value="1"/>
</dbReference>
<dbReference type="Pfam" id="PF10459">
    <property type="entry name" value="Peptidase_S46"/>
    <property type="match status" value="1"/>
</dbReference>
<evidence type="ECO:0000256" key="1">
    <source>
        <dbReference type="ARBA" id="ARBA00010491"/>
    </source>
</evidence>
<evidence type="ECO:0000256" key="3">
    <source>
        <dbReference type="ARBA" id="ARBA00022670"/>
    </source>
</evidence>
<proteinExistence type="inferred from homology"/>
<evidence type="ECO:0000313" key="9">
    <source>
        <dbReference type="EMBL" id="NEN23965.1"/>
    </source>
</evidence>
<keyword evidence="10" id="KW-1185">Reference proteome</keyword>
<gene>
    <name evidence="9" type="ORF">G3O08_10685</name>
</gene>
<keyword evidence="2 7" id="KW-0031">Aminopeptidase</keyword>
<accession>A0A7K3WTH3</accession>
<feature type="region of interest" description="Disordered" evidence="8">
    <location>
        <begin position="725"/>
        <end position="749"/>
    </location>
</feature>
<dbReference type="Proteomes" id="UP000486602">
    <property type="component" value="Unassembled WGS sequence"/>
</dbReference>
<keyword evidence="4 7" id="KW-0732">Signal</keyword>
<dbReference type="EMBL" id="JAAGVY010000018">
    <property type="protein sequence ID" value="NEN23965.1"/>
    <property type="molecule type" value="Genomic_DNA"/>
</dbReference>